<dbReference type="Proteomes" id="UP000076078">
    <property type="component" value="Unassembled WGS sequence"/>
</dbReference>
<keyword evidence="9" id="KW-0234">DNA repair</keyword>
<evidence type="ECO:0000256" key="7">
    <source>
        <dbReference type="ARBA" id="ARBA00022763"/>
    </source>
</evidence>
<keyword evidence="8" id="KW-0238">DNA-binding</keyword>
<dbReference type="Gene3D" id="2.130.10.10">
    <property type="entry name" value="YVTN repeat-like/Quinoprotein amine dehydrogenase"/>
    <property type="match status" value="3"/>
</dbReference>
<keyword evidence="6" id="KW-0963">Cytoplasm</keyword>
<dbReference type="STRING" id="361077.A0A152A3F6"/>
<dbReference type="AlphaFoldDB" id="A0A152A3F6"/>
<evidence type="ECO:0000256" key="4">
    <source>
        <dbReference type="ARBA" id="ARBA00007453"/>
    </source>
</evidence>
<keyword evidence="7" id="KW-0227">DNA damage</keyword>
<dbReference type="FunFam" id="2.130.10.10:FF:000592">
    <property type="entry name" value="UV-damaged DNA binding protein"/>
    <property type="match status" value="1"/>
</dbReference>
<comment type="subcellular location">
    <subcellularLocation>
        <location evidence="2">Cytoplasm</location>
    </subcellularLocation>
    <subcellularLocation>
        <location evidence="1">Nucleus</location>
    </subcellularLocation>
</comment>
<dbReference type="InterPro" id="IPR050358">
    <property type="entry name" value="RSE1/DDB1/CFT1"/>
</dbReference>
<dbReference type="InterPro" id="IPR058543">
    <property type="entry name" value="Beta-prop_RSE1/DDB1/CPSF1_2nd"/>
</dbReference>
<dbReference type="FunCoup" id="A0A152A3F6">
    <property type="interactions" value="1196"/>
</dbReference>
<dbReference type="Gene3D" id="1.10.150.910">
    <property type="match status" value="1"/>
</dbReference>
<dbReference type="EMBL" id="LODT01000013">
    <property type="protein sequence ID" value="KYR00793.1"/>
    <property type="molecule type" value="Genomic_DNA"/>
</dbReference>
<dbReference type="InterPro" id="IPR036322">
    <property type="entry name" value="WD40_repeat_dom_sf"/>
</dbReference>
<dbReference type="SUPFAM" id="SSF50978">
    <property type="entry name" value="WD40 repeat-like"/>
    <property type="match status" value="1"/>
</dbReference>
<evidence type="ECO:0000256" key="11">
    <source>
        <dbReference type="SAM" id="MobiDB-lite"/>
    </source>
</evidence>
<dbReference type="OrthoDB" id="433457at2759"/>
<evidence type="ECO:0000256" key="10">
    <source>
        <dbReference type="ARBA" id="ARBA00023242"/>
    </source>
</evidence>
<organism evidence="15 16">
    <name type="scientific">Tieghemostelium lacteum</name>
    <name type="common">Slime mold</name>
    <name type="synonym">Dictyostelium lacteum</name>
    <dbReference type="NCBI Taxonomy" id="361077"/>
    <lineage>
        <taxon>Eukaryota</taxon>
        <taxon>Amoebozoa</taxon>
        <taxon>Evosea</taxon>
        <taxon>Eumycetozoa</taxon>
        <taxon>Dictyostelia</taxon>
        <taxon>Dictyosteliales</taxon>
        <taxon>Raperosteliaceae</taxon>
        <taxon>Tieghemostelium</taxon>
    </lineage>
</organism>
<comment type="similarity">
    <text evidence="4">Belongs to the DDB1 family.</text>
</comment>
<evidence type="ECO:0000259" key="12">
    <source>
        <dbReference type="Pfam" id="PF03178"/>
    </source>
</evidence>
<protein>
    <recommendedName>
        <fullName evidence="5">DNA damage-binding protein 1</fullName>
    </recommendedName>
</protein>
<reference evidence="15 16" key="1">
    <citation type="submission" date="2015-12" db="EMBL/GenBank/DDBJ databases">
        <title>Dictyostelia acquired genes for synthesis and detection of signals that induce cell-type specialization by lateral gene transfer from prokaryotes.</title>
        <authorList>
            <person name="Gloeckner G."/>
            <person name="Schaap P."/>
        </authorList>
    </citation>
    <scope>NUCLEOTIDE SEQUENCE [LARGE SCALE GENOMIC DNA]</scope>
    <source>
        <strain evidence="15 16">TK</strain>
    </source>
</reference>
<evidence type="ECO:0000313" key="15">
    <source>
        <dbReference type="EMBL" id="KYR00793.1"/>
    </source>
</evidence>
<evidence type="ECO:0000256" key="2">
    <source>
        <dbReference type="ARBA" id="ARBA00004496"/>
    </source>
</evidence>
<name>A0A152A3F6_TIELA</name>
<dbReference type="OMA" id="HQDFLMR"/>
<evidence type="ECO:0000259" key="14">
    <source>
        <dbReference type="Pfam" id="PF23726"/>
    </source>
</evidence>
<accession>A0A152A3F6</accession>
<evidence type="ECO:0000313" key="16">
    <source>
        <dbReference type="Proteomes" id="UP000076078"/>
    </source>
</evidence>
<evidence type="ECO:0000256" key="3">
    <source>
        <dbReference type="ARBA" id="ARBA00004906"/>
    </source>
</evidence>
<dbReference type="InterPro" id="IPR018846">
    <property type="entry name" value="Beta-prop_RSE1/DDB1/CPSF1_1st"/>
</dbReference>
<sequence length="1138" mass="127512">MYNFISTVQKPTAVSHSVTGRFTGPHDNNLIISKCTKIEIYKMGTDGLKPMLDVNIYGQISSLKLFSVNGYDQDLLFLSTERYRYCVLAYDQQRKEIITKLSGISEESTGRPSEPGQICIIDPQSKMIALHIYEGLLKVIPLSTNIFNSSSVSGSGNITTQEAFNLRLEELQIIDLVFLDKCDRPTLAVLYKDTRHSRHISTYEIKIDKDHSPGPWSHNNVEIGSNLLIAPPFGGVLVVGEQVITYLNGKFPVSVQIPFTTISCYEMVDKDGSRYLLGDQSGQLYLLLIKLDNQGNVIEMHIELLGETSTASSISYLDNGVVYIGSSQGDSQVIKLKTEKDTQTDSYLEILDTFENIGPIQDFCVVDLEKQGQGQIITCSGIFKDGTLRIVRNGIGIAEQASIELQGIKGIWSLYDFNQVGSSSHQNADRYLVVSFLTSTKILQFDGEEIEEKEYIGFDLSNQTIYCGNIGDHVVIQITRNGVYLIDGKAQQLLDQWKPSTASGQINLTSRNSNQILLASGNQLFYLEIQQKKIKQISTVEMPFEISCLDLSSFEGQEQSQLCAVGLWTDISVRLLRLPQLEEVCKEILGGEIIPRSVVLLTMEQQHYLFCSLGDGHLFNFSLNINNHTLHDRKKLTLGTQPIILQKFQKNQSMNIFASSDRPTVIYSKSKRIFYSIVNLKEVSHVCSFSSKVFPNCLAIANQSSLTIGTIDQIQKLHIKTVPLNGEMARRITYSEESSVYAIATLRYSLDDQSSSSTTTTTTTSSNNNNNNNNTQKKTNSTGYGIPEFQLKLLNDQTFEQTSSYQFQPDEYVWALTTCKFSSDHNTYIVVGTSYREKESGPLKSSQGRIIVFSVHESRLVLCEEQPTVEPVYYLLPYQGKLLAAVGKRIQVGSWKFNSQEENGKLQLSESVYKGHTMIVQLAARGDFILVGDAMKSMSLLSVTADGKFNVIGRNPQPIWLKSIAIIDDDHFLGAETSNNFVVIKKNSESTNEQERQLLDSVGHFHVGEGTNWLKHGSLVTLPEQDQQQRKIPTILYVTINGSIGVIASITKEEFDFFSKLQEGLNKVIKGIGGFSHSDWRSFANDHHIMPANNFIDGDLIEMYLDLDHDKMLKAIQGMNMSTDEVYKKIDTLMQHIR</sequence>
<evidence type="ECO:0000256" key="5">
    <source>
        <dbReference type="ARBA" id="ARBA00014577"/>
    </source>
</evidence>
<dbReference type="FunFam" id="1.10.150.910:FF:000003">
    <property type="entry name" value="DNA damage-binding protein 1a"/>
    <property type="match status" value="1"/>
</dbReference>
<dbReference type="SUPFAM" id="SSF50998">
    <property type="entry name" value="Quinoprotein alcohol dehydrogenase-like"/>
    <property type="match status" value="1"/>
</dbReference>
<evidence type="ECO:0000256" key="9">
    <source>
        <dbReference type="ARBA" id="ARBA00023204"/>
    </source>
</evidence>
<evidence type="ECO:0000256" key="8">
    <source>
        <dbReference type="ARBA" id="ARBA00023125"/>
    </source>
</evidence>
<dbReference type="InterPro" id="IPR015943">
    <property type="entry name" value="WD40/YVTN_repeat-like_dom_sf"/>
</dbReference>
<dbReference type="InterPro" id="IPR011047">
    <property type="entry name" value="Quinoprotein_ADH-like_sf"/>
</dbReference>
<feature type="domain" description="RSE1/DDB1/CPSF1 second beta-propeller" evidence="14">
    <location>
        <begin position="398"/>
        <end position="711"/>
    </location>
</feature>
<dbReference type="PANTHER" id="PTHR10644">
    <property type="entry name" value="DNA REPAIR/RNA PROCESSING CPSF FAMILY"/>
    <property type="match status" value="1"/>
</dbReference>
<keyword evidence="10" id="KW-0539">Nucleus</keyword>
<dbReference type="GO" id="GO:0005737">
    <property type="term" value="C:cytoplasm"/>
    <property type="evidence" value="ECO:0007669"/>
    <property type="project" value="UniProtKB-SubCell"/>
</dbReference>
<feature type="domain" description="RSE1/DDB1/CPSF1 C-terminal" evidence="12">
    <location>
        <begin position="789"/>
        <end position="1106"/>
    </location>
</feature>
<feature type="region of interest" description="Disordered" evidence="11">
    <location>
        <begin position="753"/>
        <end position="781"/>
    </location>
</feature>
<dbReference type="FunFam" id="2.130.10.10:FF:000073">
    <property type="entry name" value="DNA damage-binding protein 1"/>
    <property type="match status" value="1"/>
</dbReference>
<dbReference type="Pfam" id="PF03178">
    <property type="entry name" value="CPSF_A"/>
    <property type="match status" value="1"/>
</dbReference>
<evidence type="ECO:0000256" key="6">
    <source>
        <dbReference type="ARBA" id="ARBA00022490"/>
    </source>
</evidence>
<dbReference type="InterPro" id="IPR004871">
    <property type="entry name" value="RSE1/DDB1/CPSF1_C"/>
</dbReference>
<proteinExistence type="inferred from homology"/>
<dbReference type="Pfam" id="PF10433">
    <property type="entry name" value="Beta-prop_RSE1_1st"/>
    <property type="match status" value="1"/>
</dbReference>
<dbReference type="GO" id="GO:0005634">
    <property type="term" value="C:nucleus"/>
    <property type="evidence" value="ECO:0007669"/>
    <property type="project" value="UniProtKB-SubCell"/>
</dbReference>
<dbReference type="InParanoid" id="A0A152A3F6"/>
<evidence type="ECO:0000256" key="1">
    <source>
        <dbReference type="ARBA" id="ARBA00004123"/>
    </source>
</evidence>
<evidence type="ECO:0000259" key="13">
    <source>
        <dbReference type="Pfam" id="PF10433"/>
    </source>
</evidence>
<dbReference type="GO" id="GO:0003677">
    <property type="term" value="F:DNA binding"/>
    <property type="evidence" value="ECO:0007669"/>
    <property type="project" value="UniProtKB-KW"/>
</dbReference>
<dbReference type="Pfam" id="PF23726">
    <property type="entry name" value="Beta-prop_RSE1_2nd"/>
    <property type="match status" value="1"/>
</dbReference>
<comment type="pathway">
    <text evidence="3">Protein modification; protein ubiquitination.</text>
</comment>
<keyword evidence="16" id="KW-1185">Reference proteome</keyword>
<comment type="caution">
    <text evidence="15">The sequence shown here is derived from an EMBL/GenBank/DDBJ whole genome shotgun (WGS) entry which is preliminary data.</text>
</comment>
<gene>
    <name evidence="15" type="ORF">DLAC_02844</name>
</gene>
<dbReference type="GO" id="GO:0006281">
    <property type="term" value="P:DNA repair"/>
    <property type="evidence" value="ECO:0007669"/>
    <property type="project" value="UniProtKB-KW"/>
</dbReference>
<feature type="domain" description="RSE1/DDB1/CPSF1 first beta-propeller" evidence="13">
    <location>
        <begin position="13"/>
        <end position="354"/>
    </location>
</feature>